<feature type="transmembrane region" description="Helical" evidence="2">
    <location>
        <begin position="182"/>
        <end position="201"/>
    </location>
</feature>
<keyword evidence="4" id="KW-1185">Reference proteome</keyword>
<evidence type="ECO:0000256" key="2">
    <source>
        <dbReference type="SAM" id="Phobius"/>
    </source>
</evidence>
<dbReference type="EMBL" id="JABFUD020000009">
    <property type="protein sequence ID" value="KAI5075382.1"/>
    <property type="molecule type" value="Genomic_DNA"/>
</dbReference>
<protein>
    <submittedName>
        <fullName evidence="3">Uncharacterized protein</fullName>
    </submittedName>
</protein>
<feature type="compositionally biased region" description="Low complexity" evidence="1">
    <location>
        <begin position="42"/>
        <end position="55"/>
    </location>
</feature>
<proteinExistence type="predicted"/>
<accession>A0A9D4ZIQ6</accession>
<keyword evidence="2" id="KW-0812">Transmembrane</keyword>
<evidence type="ECO:0000313" key="3">
    <source>
        <dbReference type="EMBL" id="KAI5075382.1"/>
    </source>
</evidence>
<name>A0A9D4ZIQ6_ADICA</name>
<dbReference type="Proteomes" id="UP000886520">
    <property type="component" value="Chromosome 9"/>
</dbReference>
<keyword evidence="2" id="KW-0472">Membrane</keyword>
<keyword evidence="2" id="KW-1133">Transmembrane helix</keyword>
<evidence type="ECO:0000313" key="4">
    <source>
        <dbReference type="Proteomes" id="UP000886520"/>
    </source>
</evidence>
<sequence length="293" mass="31673">MSQGNTPIPTPLGDATPGGVTPSGATPGRVTPLGTSPARTHSSLTSCRLRSSTSGGASGSAGGNGSGSGSGGGDVLWGCRCGCFLASAILTHVILFGARVRDGAPIMDDARKALRQRIRQLCTIQFGHTVLVPWKEQDKSKINYMIETIKSEFKATPGSEEISNVWITTTARDTMSLRRFEVPVVMTLFVTSLSCVCVVSLHVQRRNMDTSMVLSIFWTDSMITASMWIGKTYLDMTDQLLVIDCADSSSSVMPCSVIPYTTMPYIVILLFVFPSSQIVWYHILSSCYLFFKV</sequence>
<feature type="transmembrane region" description="Helical" evidence="2">
    <location>
        <begin position="213"/>
        <end position="230"/>
    </location>
</feature>
<dbReference type="AlphaFoldDB" id="A0A9D4ZIQ6"/>
<evidence type="ECO:0000256" key="1">
    <source>
        <dbReference type="SAM" id="MobiDB-lite"/>
    </source>
</evidence>
<feature type="compositionally biased region" description="Gly residues" evidence="1">
    <location>
        <begin position="56"/>
        <end position="69"/>
    </location>
</feature>
<gene>
    <name evidence="3" type="ORF">GOP47_0009458</name>
</gene>
<organism evidence="3 4">
    <name type="scientific">Adiantum capillus-veneris</name>
    <name type="common">Maidenhair fern</name>
    <dbReference type="NCBI Taxonomy" id="13818"/>
    <lineage>
        <taxon>Eukaryota</taxon>
        <taxon>Viridiplantae</taxon>
        <taxon>Streptophyta</taxon>
        <taxon>Embryophyta</taxon>
        <taxon>Tracheophyta</taxon>
        <taxon>Polypodiopsida</taxon>
        <taxon>Polypodiidae</taxon>
        <taxon>Polypodiales</taxon>
        <taxon>Pteridineae</taxon>
        <taxon>Pteridaceae</taxon>
        <taxon>Vittarioideae</taxon>
        <taxon>Adiantum</taxon>
    </lineage>
</organism>
<comment type="caution">
    <text evidence="3">The sequence shown here is derived from an EMBL/GenBank/DDBJ whole genome shotgun (WGS) entry which is preliminary data.</text>
</comment>
<feature type="transmembrane region" description="Helical" evidence="2">
    <location>
        <begin position="266"/>
        <end position="291"/>
    </location>
</feature>
<feature type="region of interest" description="Disordered" evidence="1">
    <location>
        <begin position="1"/>
        <end position="69"/>
    </location>
</feature>
<reference evidence="3" key="1">
    <citation type="submission" date="2021-01" db="EMBL/GenBank/DDBJ databases">
        <title>Adiantum capillus-veneris genome.</title>
        <authorList>
            <person name="Fang Y."/>
            <person name="Liao Q."/>
        </authorList>
    </citation>
    <scope>NUCLEOTIDE SEQUENCE</scope>
    <source>
        <strain evidence="3">H3</strain>
        <tissue evidence="3">Leaf</tissue>
    </source>
</reference>